<comment type="caution">
    <text evidence="2">The sequence shown here is derived from an EMBL/GenBank/DDBJ whole genome shotgun (WGS) entry which is preliminary data.</text>
</comment>
<dbReference type="EMBL" id="JAFBMS010000103">
    <property type="protein sequence ID" value="KAG9336061.1"/>
    <property type="molecule type" value="Genomic_DNA"/>
</dbReference>
<reference evidence="2" key="1">
    <citation type="thesis" date="2021" institute="BYU ScholarsArchive" country="Provo, UT, USA">
        <title>Applications of and Algorithms for Genome Assembly and Genomic Analyses with an Emphasis on Marine Teleosts.</title>
        <authorList>
            <person name="Pickett B.D."/>
        </authorList>
    </citation>
    <scope>NUCLEOTIDE SEQUENCE</scope>
    <source>
        <strain evidence="2">HI-2016</strain>
    </source>
</reference>
<name>A0A8T2NBA6_9TELE</name>
<proteinExistence type="predicted"/>
<dbReference type="AlphaFoldDB" id="A0A8T2NBA6"/>
<dbReference type="Proteomes" id="UP000824540">
    <property type="component" value="Unassembled WGS sequence"/>
</dbReference>
<evidence type="ECO:0000313" key="2">
    <source>
        <dbReference type="EMBL" id="KAG9336061.1"/>
    </source>
</evidence>
<organism evidence="2 3">
    <name type="scientific">Albula glossodonta</name>
    <name type="common">roundjaw bonefish</name>
    <dbReference type="NCBI Taxonomy" id="121402"/>
    <lineage>
        <taxon>Eukaryota</taxon>
        <taxon>Metazoa</taxon>
        <taxon>Chordata</taxon>
        <taxon>Craniata</taxon>
        <taxon>Vertebrata</taxon>
        <taxon>Euteleostomi</taxon>
        <taxon>Actinopterygii</taxon>
        <taxon>Neopterygii</taxon>
        <taxon>Teleostei</taxon>
        <taxon>Albuliformes</taxon>
        <taxon>Albulidae</taxon>
        <taxon>Albula</taxon>
    </lineage>
</organism>
<protein>
    <submittedName>
        <fullName evidence="2">Uncharacterized protein</fullName>
    </submittedName>
</protein>
<sequence>MTVKWVCTEDGSDSTGPCKEYSSTAEPNFLLLVGCWVTHMAQAVTMTMTRTFCSHTMRQKSTCVWGRGPWVQMKSRSERNAEGQTAPITNGGCQLNVPAHLMLCGQITWLCSCTLKEEEQPASAPLIRKQPQARGREGQNVGGNK</sequence>
<feature type="region of interest" description="Disordered" evidence="1">
    <location>
        <begin position="122"/>
        <end position="145"/>
    </location>
</feature>
<evidence type="ECO:0000313" key="3">
    <source>
        <dbReference type="Proteomes" id="UP000824540"/>
    </source>
</evidence>
<accession>A0A8T2NBA6</accession>
<evidence type="ECO:0000256" key="1">
    <source>
        <dbReference type="SAM" id="MobiDB-lite"/>
    </source>
</evidence>
<gene>
    <name evidence="2" type="ORF">JZ751_003327</name>
</gene>
<keyword evidence="3" id="KW-1185">Reference proteome</keyword>